<protein>
    <submittedName>
        <fullName evidence="2">Uncharacterized protein</fullName>
    </submittedName>
</protein>
<feature type="region of interest" description="Disordered" evidence="1">
    <location>
        <begin position="32"/>
        <end position="52"/>
    </location>
</feature>
<name>K6UZL7_PLACD</name>
<dbReference type="KEGG" id="pcy:PCYB_126950"/>
<dbReference type="OMA" id="KWRSQIG"/>
<proteinExistence type="predicted"/>
<dbReference type="OrthoDB" id="10550889at2759"/>
<feature type="compositionally biased region" description="Basic residues" evidence="1">
    <location>
        <begin position="38"/>
        <end position="52"/>
    </location>
</feature>
<feature type="non-terminal residue" evidence="2">
    <location>
        <position position="1"/>
    </location>
</feature>
<keyword evidence="3" id="KW-1185">Reference proteome</keyword>
<dbReference type="GeneID" id="14694503"/>
<evidence type="ECO:0000313" key="3">
    <source>
        <dbReference type="Proteomes" id="UP000006319"/>
    </source>
</evidence>
<evidence type="ECO:0000256" key="1">
    <source>
        <dbReference type="SAM" id="MobiDB-lite"/>
    </source>
</evidence>
<dbReference type="RefSeq" id="XP_004224077.1">
    <property type="nucleotide sequence ID" value="XM_004224029.1"/>
</dbReference>
<dbReference type="Proteomes" id="UP000006319">
    <property type="component" value="Chromosome 12"/>
</dbReference>
<reference evidence="2 3" key="1">
    <citation type="journal article" date="2012" name="Nat. Genet.">
        <title>Plasmodium cynomolgi genome sequences provide insight into Plasmodium vivax and the monkey malaria clade.</title>
        <authorList>
            <person name="Tachibana S."/>
            <person name="Sullivan S.A."/>
            <person name="Kawai S."/>
            <person name="Nakamura S."/>
            <person name="Kim H.R."/>
            <person name="Goto N."/>
            <person name="Arisue N."/>
            <person name="Palacpac N.M.Q."/>
            <person name="Honma H."/>
            <person name="Yagi M."/>
            <person name="Tougan T."/>
            <person name="Katakai Y."/>
            <person name="Kaneko O."/>
            <person name="Mita T."/>
            <person name="Kita K."/>
            <person name="Yasutomi Y."/>
            <person name="Sutton P.L."/>
            <person name="Shakhbatyan R."/>
            <person name="Horii T."/>
            <person name="Yasunaga T."/>
            <person name="Barnwell J.W."/>
            <person name="Escalante A.A."/>
            <person name="Carlton J.M."/>
            <person name="Tanabe K."/>
        </authorList>
    </citation>
    <scope>NUCLEOTIDE SEQUENCE [LARGE SCALE GENOMIC DNA]</scope>
    <source>
        <strain evidence="2 3">B</strain>
    </source>
</reference>
<organism evidence="2 3">
    <name type="scientific">Plasmodium cynomolgi (strain B)</name>
    <dbReference type="NCBI Taxonomy" id="1120755"/>
    <lineage>
        <taxon>Eukaryota</taxon>
        <taxon>Sar</taxon>
        <taxon>Alveolata</taxon>
        <taxon>Apicomplexa</taxon>
        <taxon>Aconoidasida</taxon>
        <taxon>Haemosporida</taxon>
        <taxon>Plasmodiidae</taxon>
        <taxon>Plasmodium</taxon>
        <taxon>Plasmodium (Plasmodium)</taxon>
    </lineage>
</organism>
<dbReference type="AlphaFoldDB" id="K6UZL7"/>
<sequence length="114" mass="13412">VRICIKGEIFVFSKWRSQIGVFLKCTEIPKKGKEGEKKRKGKQISKQRSKRKCPPNCLKFYNFKIISKWVKNNKRTNEHIAERATQMAFEKWKATSSAQNKKIIRKAFALFTNC</sequence>
<gene>
    <name evidence="2" type="ORF">PCYB_126950</name>
</gene>
<evidence type="ECO:0000313" key="2">
    <source>
        <dbReference type="EMBL" id="GAB68130.1"/>
    </source>
</evidence>
<accession>K6UZL7</accession>
<dbReference type="EMBL" id="DF157104">
    <property type="protein sequence ID" value="GAB68130.1"/>
    <property type="molecule type" value="Genomic_DNA"/>
</dbReference>
<dbReference type="VEuPathDB" id="PlasmoDB:PCYB_126950"/>